<feature type="signal peptide" evidence="1">
    <location>
        <begin position="1"/>
        <end position="21"/>
    </location>
</feature>
<gene>
    <name evidence="2" type="ORF">HRR80_006217</name>
</gene>
<evidence type="ECO:0000313" key="3">
    <source>
        <dbReference type="Proteomes" id="UP001161757"/>
    </source>
</evidence>
<dbReference type="AlphaFoldDB" id="A0AAN6ETJ9"/>
<sequence>MTPSTVTSLILRLAIISVSDSVDSIHDSGSVDRKRLASLLGWSETHLEKWVAVEDSFAAGFGPLANLSAQPAFRAHAAGSPSISLRIVDRSQKDLVNNLAEAKKLGCIGVIVEIVNNQLNGRVNHGGIV</sequence>
<comment type="caution">
    <text evidence="2">The sequence shown here is derived from an EMBL/GenBank/DDBJ whole genome shotgun (WGS) entry which is preliminary data.</text>
</comment>
<organism evidence="2 3">
    <name type="scientific">Exophiala dermatitidis</name>
    <name type="common">Black yeast-like fungus</name>
    <name type="synonym">Wangiella dermatitidis</name>
    <dbReference type="NCBI Taxonomy" id="5970"/>
    <lineage>
        <taxon>Eukaryota</taxon>
        <taxon>Fungi</taxon>
        <taxon>Dikarya</taxon>
        <taxon>Ascomycota</taxon>
        <taxon>Pezizomycotina</taxon>
        <taxon>Eurotiomycetes</taxon>
        <taxon>Chaetothyriomycetidae</taxon>
        <taxon>Chaetothyriales</taxon>
        <taxon>Herpotrichiellaceae</taxon>
        <taxon>Exophiala</taxon>
    </lineage>
</organism>
<proteinExistence type="predicted"/>
<dbReference type="EMBL" id="JAJGCB010000012">
    <property type="protein sequence ID" value="KAJ8990086.1"/>
    <property type="molecule type" value="Genomic_DNA"/>
</dbReference>
<accession>A0AAN6ETJ9</accession>
<evidence type="ECO:0000256" key="1">
    <source>
        <dbReference type="SAM" id="SignalP"/>
    </source>
</evidence>
<name>A0AAN6ETJ9_EXODE</name>
<keyword evidence="1" id="KW-0732">Signal</keyword>
<feature type="chain" id="PRO_5043025451" evidence="1">
    <location>
        <begin position="22"/>
        <end position="129"/>
    </location>
</feature>
<protein>
    <submittedName>
        <fullName evidence="2">Uncharacterized protein</fullName>
    </submittedName>
</protein>
<evidence type="ECO:0000313" key="2">
    <source>
        <dbReference type="EMBL" id="KAJ8990086.1"/>
    </source>
</evidence>
<reference evidence="2" key="1">
    <citation type="submission" date="2023-01" db="EMBL/GenBank/DDBJ databases">
        <title>Exophiala dermititidis isolated from Cystic Fibrosis Patient.</title>
        <authorList>
            <person name="Kurbessoian T."/>
            <person name="Crocker A."/>
            <person name="Murante D."/>
            <person name="Hogan D.A."/>
            <person name="Stajich J.E."/>
        </authorList>
    </citation>
    <scope>NUCLEOTIDE SEQUENCE</scope>
    <source>
        <strain evidence="2">Ex8</strain>
    </source>
</reference>
<dbReference type="Proteomes" id="UP001161757">
    <property type="component" value="Unassembled WGS sequence"/>
</dbReference>